<sequence length="333" mass="35791">MGNMATEISAFLLTISGWILVSSTVPTDYWKVSSVDGTVITTATFWSNLWKTCVTDSTGVSNCKDFPSMLALDDVTSGPLSLSGPVTNQSGPKLLPPARLQLRGLGGVLLLSPAPLSESGCTSSSCFCSVPELPGLPMDRGAMLTAALLCCWSCSVFVVTAIRRTDLFPYGISQGDLILPEGDDETSRALTLPRPLYFFDSSFSQLYVATNGIISSQDLPMEKQYVDDGLPTDFPVVAPFLADIDTSGGRGHIYYRVTEAPSVLNRFGKEVHRGFPDAKFTPTHAVVATWENVAAYEEQARATGASNKVKQTKALKLVTFVQNLPLPVDFGVL</sequence>
<dbReference type="Pfam" id="PF00822">
    <property type="entry name" value="PMP22_Claudin"/>
    <property type="match status" value="1"/>
</dbReference>
<keyword evidence="8" id="KW-0472">Membrane</keyword>
<evidence type="ECO:0000256" key="8">
    <source>
        <dbReference type="ARBA" id="ARBA00023136"/>
    </source>
</evidence>
<evidence type="ECO:0000256" key="9">
    <source>
        <dbReference type="ARBA" id="ARBA00023157"/>
    </source>
</evidence>
<proteinExistence type="inferred from homology"/>
<evidence type="ECO:0000256" key="2">
    <source>
        <dbReference type="ARBA" id="ARBA00004435"/>
    </source>
</evidence>
<dbReference type="PROSITE" id="PS51220">
    <property type="entry name" value="NIDO"/>
    <property type="match status" value="1"/>
</dbReference>
<evidence type="ECO:0000256" key="5">
    <source>
        <dbReference type="ARBA" id="ARBA00022692"/>
    </source>
</evidence>
<dbReference type="InterPro" id="IPR004031">
    <property type="entry name" value="PMP22/EMP/MP20/Claudin"/>
</dbReference>
<evidence type="ECO:0000259" key="11">
    <source>
        <dbReference type="PROSITE" id="PS51220"/>
    </source>
</evidence>
<dbReference type="Proteomes" id="UP001469553">
    <property type="component" value="Unassembled WGS sequence"/>
</dbReference>
<reference evidence="12 13" key="1">
    <citation type="submission" date="2021-06" db="EMBL/GenBank/DDBJ databases">
        <authorList>
            <person name="Palmer J.M."/>
        </authorList>
    </citation>
    <scope>NUCLEOTIDE SEQUENCE [LARGE SCALE GENOMIC DNA]</scope>
    <source>
        <strain evidence="12 13">AS_MEX2019</strain>
        <tissue evidence="12">Muscle</tissue>
    </source>
</reference>
<feature type="domain" description="NIDO" evidence="11">
    <location>
        <begin position="239"/>
        <end position="333"/>
    </location>
</feature>
<dbReference type="EMBL" id="JAHRIP010018931">
    <property type="protein sequence ID" value="MEQ2286506.1"/>
    <property type="molecule type" value="Genomic_DNA"/>
</dbReference>
<organism evidence="12 13">
    <name type="scientific">Ameca splendens</name>
    <dbReference type="NCBI Taxonomy" id="208324"/>
    <lineage>
        <taxon>Eukaryota</taxon>
        <taxon>Metazoa</taxon>
        <taxon>Chordata</taxon>
        <taxon>Craniata</taxon>
        <taxon>Vertebrata</taxon>
        <taxon>Euteleostomi</taxon>
        <taxon>Actinopterygii</taxon>
        <taxon>Neopterygii</taxon>
        <taxon>Teleostei</taxon>
        <taxon>Neoteleostei</taxon>
        <taxon>Acanthomorphata</taxon>
        <taxon>Ovalentaria</taxon>
        <taxon>Atherinomorphae</taxon>
        <taxon>Cyprinodontiformes</taxon>
        <taxon>Goodeidae</taxon>
        <taxon>Ameca</taxon>
    </lineage>
</organism>
<evidence type="ECO:0000256" key="4">
    <source>
        <dbReference type="ARBA" id="ARBA00022427"/>
    </source>
</evidence>
<dbReference type="PANTHER" id="PTHR13802">
    <property type="entry name" value="MUCIN 4-RELATED"/>
    <property type="match status" value="1"/>
</dbReference>
<keyword evidence="5" id="KW-0812">Transmembrane</keyword>
<keyword evidence="10" id="KW-0732">Signal</keyword>
<evidence type="ECO:0000256" key="10">
    <source>
        <dbReference type="SAM" id="SignalP"/>
    </source>
</evidence>
<dbReference type="InterPro" id="IPR051495">
    <property type="entry name" value="Epithelial_Barrier/Signaling"/>
</dbReference>
<feature type="signal peptide" evidence="10">
    <location>
        <begin position="1"/>
        <end position="23"/>
    </location>
</feature>
<dbReference type="InterPro" id="IPR017974">
    <property type="entry name" value="Claudin_CS"/>
</dbReference>
<accession>A0ABV0XYH9</accession>
<dbReference type="InterPro" id="IPR003886">
    <property type="entry name" value="NIDO_dom"/>
</dbReference>
<comment type="caution">
    <text evidence="12">The sequence shown here is derived from an EMBL/GenBank/DDBJ whole genome shotgun (WGS) entry which is preliminary data.</text>
</comment>
<evidence type="ECO:0000313" key="12">
    <source>
        <dbReference type="EMBL" id="MEQ2286506.1"/>
    </source>
</evidence>
<evidence type="ECO:0000256" key="6">
    <source>
        <dbReference type="ARBA" id="ARBA00022949"/>
    </source>
</evidence>
<dbReference type="PANTHER" id="PTHR13802:SF52">
    <property type="entry name" value="MUCIN-4"/>
    <property type="match status" value="1"/>
</dbReference>
<evidence type="ECO:0000313" key="13">
    <source>
        <dbReference type="Proteomes" id="UP001469553"/>
    </source>
</evidence>
<comment type="similarity">
    <text evidence="3">Belongs to the claudin family.</text>
</comment>
<evidence type="ECO:0000256" key="1">
    <source>
        <dbReference type="ARBA" id="ARBA00004141"/>
    </source>
</evidence>
<gene>
    <name evidence="12" type="ORF">AMECASPLE_003142</name>
</gene>
<evidence type="ECO:0000256" key="7">
    <source>
        <dbReference type="ARBA" id="ARBA00022989"/>
    </source>
</evidence>
<protein>
    <recommendedName>
        <fullName evidence="11">NIDO domain-containing protein</fullName>
    </recommendedName>
</protein>
<keyword evidence="7" id="KW-1133">Transmembrane helix</keyword>
<keyword evidence="13" id="KW-1185">Reference proteome</keyword>
<comment type="subcellular location">
    <subcellularLocation>
        <location evidence="2">Cell junction</location>
        <location evidence="2">Tight junction</location>
    </subcellularLocation>
    <subcellularLocation>
        <location evidence="1">Membrane</location>
        <topology evidence="1">Multi-pass membrane protein</topology>
    </subcellularLocation>
</comment>
<dbReference type="PROSITE" id="PS01346">
    <property type="entry name" value="CLAUDIN"/>
    <property type="match status" value="1"/>
</dbReference>
<evidence type="ECO:0000256" key="3">
    <source>
        <dbReference type="ARBA" id="ARBA00008295"/>
    </source>
</evidence>
<keyword evidence="4" id="KW-0796">Tight junction</keyword>
<keyword evidence="9" id="KW-1015">Disulfide bond</keyword>
<keyword evidence="6" id="KW-0965">Cell junction</keyword>
<dbReference type="Pfam" id="PF06119">
    <property type="entry name" value="NIDO"/>
    <property type="match status" value="1"/>
</dbReference>
<name>A0ABV0XYH9_9TELE</name>
<dbReference type="Gene3D" id="1.20.140.150">
    <property type="match status" value="1"/>
</dbReference>
<feature type="chain" id="PRO_5045807185" description="NIDO domain-containing protein" evidence="10">
    <location>
        <begin position="24"/>
        <end position="333"/>
    </location>
</feature>